<feature type="transmembrane region" description="Helical" evidence="2">
    <location>
        <begin position="358"/>
        <end position="378"/>
    </location>
</feature>
<keyword evidence="2" id="KW-0812">Transmembrane</keyword>
<dbReference type="PANTHER" id="PTHR32063">
    <property type="match status" value="1"/>
</dbReference>
<feature type="transmembrane region" description="Helical" evidence="2">
    <location>
        <begin position="461"/>
        <end position="488"/>
    </location>
</feature>
<evidence type="ECO:0000256" key="2">
    <source>
        <dbReference type="SAM" id="Phobius"/>
    </source>
</evidence>
<feature type="transmembrane region" description="Helical" evidence="2">
    <location>
        <begin position="861"/>
        <end position="880"/>
    </location>
</feature>
<feature type="transmembrane region" description="Helical" evidence="2">
    <location>
        <begin position="962"/>
        <end position="987"/>
    </location>
</feature>
<keyword evidence="2" id="KW-1133">Transmembrane helix</keyword>
<dbReference type="Gene3D" id="3.30.70.1440">
    <property type="entry name" value="Multidrug efflux transporter AcrB pore domain"/>
    <property type="match status" value="1"/>
</dbReference>
<dbReference type="Gene3D" id="3.30.70.1430">
    <property type="entry name" value="Multidrug efflux transporter AcrB pore domain"/>
    <property type="match status" value="2"/>
</dbReference>
<feature type="transmembrane region" description="Helical" evidence="2">
    <location>
        <begin position="536"/>
        <end position="553"/>
    </location>
</feature>
<comment type="caution">
    <text evidence="3">The sequence shown here is derived from an EMBL/GenBank/DDBJ whole genome shotgun (WGS) entry which is preliminary data.</text>
</comment>
<feature type="transmembrane region" description="Helical" evidence="2">
    <location>
        <begin position="913"/>
        <end position="937"/>
    </location>
</feature>
<dbReference type="RefSeq" id="WP_208290500.1">
    <property type="nucleotide sequence ID" value="NZ_CP074404.1"/>
</dbReference>
<dbReference type="SUPFAM" id="SSF82866">
    <property type="entry name" value="Multidrug efflux transporter AcrB transmembrane domain"/>
    <property type="match status" value="2"/>
</dbReference>
<feature type="transmembrane region" description="Helical" evidence="2">
    <location>
        <begin position="384"/>
        <end position="408"/>
    </location>
</feature>
<evidence type="ECO:0000313" key="3">
    <source>
        <dbReference type="EMBL" id="MBO3086520.1"/>
    </source>
</evidence>
<reference evidence="3 4" key="1">
    <citation type="submission" date="2021-03" db="EMBL/GenBank/DDBJ databases">
        <title>novel species in genus Cellulomonas.</title>
        <authorList>
            <person name="Zhang G."/>
        </authorList>
    </citation>
    <scope>NUCLEOTIDE SEQUENCE [LARGE SCALE GENOMIC DNA]</scope>
    <source>
        <strain evidence="4">zg-ZUI188</strain>
    </source>
</reference>
<feature type="transmembrane region" description="Helical" evidence="2">
    <location>
        <begin position="429"/>
        <end position="449"/>
    </location>
</feature>
<dbReference type="SUPFAM" id="SSF82714">
    <property type="entry name" value="Multidrug efflux transporter AcrB TolC docking domain, DN and DC subdomains"/>
    <property type="match status" value="2"/>
</dbReference>
<evidence type="ECO:0000313" key="4">
    <source>
        <dbReference type="Proteomes" id="UP000678317"/>
    </source>
</evidence>
<gene>
    <name evidence="3" type="ORF">J4035_17885</name>
</gene>
<dbReference type="InterPro" id="IPR001036">
    <property type="entry name" value="Acrflvin-R"/>
</dbReference>
<feature type="transmembrane region" description="Helical" evidence="2">
    <location>
        <begin position="887"/>
        <end position="907"/>
    </location>
</feature>
<feature type="transmembrane region" description="Helical" evidence="2">
    <location>
        <begin position="329"/>
        <end position="351"/>
    </location>
</feature>
<feature type="compositionally biased region" description="Low complexity" evidence="1">
    <location>
        <begin position="493"/>
        <end position="505"/>
    </location>
</feature>
<feature type="transmembrane region" description="Helical" evidence="2">
    <location>
        <begin position="993"/>
        <end position="1017"/>
    </location>
</feature>
<dbReference type="Gene3D" id="3.30.70.1320">
    <property type="entry name" value="Multidrug efflux transporter AcrB pore domain like"/>
    <property type="match status" value="1"/>
</dbReference>
<keyword evidence="4" id="KW-1185">Reference proteome</keyword>
<name>A0ABS3SL98_9CELL</name>
<proteinExistence type="predicted"/>
<dbReference type="SUPFAM" id="SSF82693">
    <property type="entry name" value="Multidrug efflux transporter AcrB pore domain, PN1, PN2, PC1 and PC2 subdomains"/>
    <property type="match status" value="2"/>
</dbReference>
<dbReference type="Gene3D" id="1.20.1640.10">
    <property type="entry name" value="Multidrug efflux transporter AcrB transmembrane domain"/>
    <property type="match status" value="2"/>
</dbReference>
<accession>A0ABS3SL98</accession>
<evidence type="ECO:0000256" key="1">
    <source>
        <dbReference type="SAM" id="MobiDB-lite"/>
    </source>
</evidence>
<feature type="region of interest" description="Disordered" evidence="1">
    <location>
        <begin position="493"/>
        <end position="513"/>
    </location>
</feature>
<dbReference type="PANTHER" id="PTHR32063:SF0">
    <property type="entry name" value="SWARMING MOTILITY PROTEIN SWRC"/>
    <property type="match status" value="1"/>
</dbReference>
<keyword evidence="2" id="KW-0472">Membrane</keyword>
<dbReference type="EMBL" id="JAGFBM010000010">
    <property type="protein sequence ID" value="MBO3086520.1"/>
    <property type="molecule type" value="Genomic_DNA"/>
</dbReference>
<dbReference type="InterPro" id="IPR027463">
    <property type="entry name" value="AcrB_DN_DC_subdom"/>
</dbReference>
<sequence>MSRLARLSLANRSVVALLTLAIAVFGWISLGSLKQELIPSLQIPTAVVVAVDPGSSPQLVEQQITVPVEQAVRAVEGVEGVTSSSATGVSTTTVELEYGGDLDASAQALQQAVDRVRSSLPSGVEPSVFTGSIDDFPVVQLAISGGTGMDDAALAALVQDTVVPRFEQIDGVRDVTVTGIADDAVTVALDLPALAAAGLSPADVATILQDNGVVLPTGTVDDGDTTLSVQVGSELASIEDLESLPLVGAEPVTLGDVADVTVAPVGATSYSRLDGEPALAVGLTKTPDGNTVDVSHAAQEAVADLEASLGDDVQVAVVFDQAPFIEESIHGLATEGALGLVFAVLVILLFLGSVRSTLVSAISIPLSLLVTFVGLQVGGYSLNILTLGALTIAIGRVVDDSIVVIENIKRHLSYGEAKSTAILTAVREVAGAITASTVTTVAVFLPIALVGGMVGELFRPFAVTVAVAMTASLFVALTIVPVLAYWFIKAAPSTEGSTEGSTDGSTGREDAEQRERAGLLQRSYLATLTTALRRPVLTLGAAVLVFVGTLALVPRLETNFLGDAGQDTLTVTETFAPGTSLAAQDAAAQQVEEALMGVEGVTTVQTTVGSSGGIESVLGGSGTPRASFALTLDGDVDPEVVQEDVRAAARDLGQTAGEVTVAGAGAAFGSSTVDVIVRSDDPDQLGELAQRVQEMVEEVDGVSDVTNNLAAAQPTVQVVVDRAAAAAAGLTETQVAGTVAALMSPQPIGTVDLGDGPLDVTIEGIPGPTTLDDLRAVVLPTATGMVPLTQVASIDEVDVPTSVTRVDGDRSATVSATPTGQDLGAVTTALQAQIDELDVPAGASVAIGGIATEQEDAFADLGLALLIAIAIVYLVMVATFRSLLQPVILLVSVPFAATGALLALLLTGTPLGVPALIGVLMLIGIVVTNAIVLIDLVNQYRAAGRPLAEAVLEGARKRLRPILMTAAATIFALTPMAFGLTGGGVFISKPLAIVVIGGLVSSTLLTLVLVPVLYTLAEKAKERGARRRDARRA</sequence>
<dbReference type="PRINTS" id="PR00702">
    <property type="entry name" value="ACRIFLAVINRP"/>
</dbReference>
<dbReference type="Gene3D" id="3.30.2090.10">
    <property type="entry name" value="Multidrug efflux transporter AcrB TolC docking domain, DN and DC subdomains"/>
    <property type="match status" value="2"/>
</dbReference>
<protein>
    <submittedName>
        <fullName evidence="3">Efflux RND transporter permease subunit</fullName>
    </submittedName>
</protein>
<dbReference type="Pfam" id="PF00873">
    <property type="entry name" value="ACR_tran"/>
    <property type="match status" value="1"/>
</dbReference>
<dbReference type="Proteomes" id="UP000678317">
    <property type="component" value="Unassembled WGS sequence"/>
</dbReference>
<organism evidence="3 4">
    <name type="scientific">Cellulomonas fengjieae</name>
    <dbReference type="NCBI Taxonomy" id="2819978"/>
    <lineage>
        <taxon>Bacteria</taxon>
        <taxon>Bacillati</taxon>
        <taxon>Actinomycetota</taxon>
        <taxon>Actinomycetes</taxon>
        <taxon>Micrococcales</taxon>
        <taxon>Cellulomonadaceae</taxon>
        <taxon>Cellulomonas</taxon>
    </lineage>
</organism>